<name>J9DZ57_WUCBA</name>
<evidence type="ECO:0000256" key="2">
    <source>
        <dbReference type="ARBA" id="ARBA00022737"/>
    </source>
</evidence>
<dbReference type="GO" id="GO:0006661">
    <property type="term" value="P:phosphatidylinositol biosynthetic process"/>
    <property type="evidence" value="ECO:0007669"/>
    <property type="project" value="InterPro"/>
</dbReference>
<evidence type="ECO:0000256" key="3">
    <source>
        <dbReference type="ARBA" id="ARBA00023136"/>
    </source>
</evidence>
<gene>
    <name evidence="6" type="ORF">WUBG_14031</name>
</gene>
<dbReference type="GO" id="GO:0010008">
    <property type="term" value="C:endosome membrane"/>
    <property type="evidence" value="ECO:0007669"/>
    <property type="project" value="TreeGrafter"/>
</dbReference>
<dbReference type="PANTHER" id="PTHR16023">
    <property type="entry name" value="TAX1 BINDING PROTEIN-RELATED"/>
    <property type="match status" value="1"/>
</dbReference>
<keyword evidence="3" id="KW-0472">Membrane</keyword>
<dbReference type="InterPro" id="IPR021841">
    <property type="entry name" value="VAC14_Fig4p-bd"/>
</dbReference>
<comment type="caution">
    <text evidence="6">The sequence shown here is derived from an EMBL/GenBank/DDBJ whole genome shotgun (WGS) entry which is preliminary data.</text>
</comment>
<dbReference type="GO" id="GO:0070772">
    <property type="term" value="C:PAS complex"/>
    <property type="evidence" value="ECO:0007669"/>
    <property type="project" value="InterPro"/>
</dbReference>
<keyword evidence="4" id="KW-0732">Signal</keyword>
<evidence type="ECO:0000259" key="5">
    <source>
        <dbReference type="Pfam" id="PF11916"/>
    </source>
</evidence>
<evidence type="ECO:0000256" key="4">
    <source>
        <dbReference type="SAM" id="SignalP"/>
    </source>
</evidence>
<keyword evidence="2" id="KW-0677">Repeat</keyword>
<proteinExistence type="predicted"/>
<feature type="domain" description="Vacuolar protein 14 C-terminal Fig4-binding" evidence="5">
    <location>
        <begin position="1"/>
        <end position="41"/>
    </location>
</feature>
<dbReference type="Proteomes" id="UP000004810">
    <property type="component" value="Unassembled WGS sequence"/>
</dbReference>
<evidence type="ECO:0000313" key="7">
    <source>
        <dbReference type="Proteomes" id="UP000004810"/>
    </source>
</evidence>
<evidence type="ECO:0000313" key="6">
    <source>
        <dbReference type="EMBL" id="EJW75063.1"/>
    </source>
</evidence>
<dbReference type="PANTHER" id="PTHR16023:SF0">
    <property type="entry name" value="PROTEIN VAC14 HOMOLOG"/>
    <property type="match status" value="1"/>
</dbReference>
<reference evidence="7" key="1">
    <citation type="submission" date="2012-08" db="EMBL/GenBank/DDBJ databases">
        <title>The Genome Sequence of Wuchereria bancrofti.</title>
        <authorList>
            <person name="Nutman T.B."/>
            <person name="Fink D.L."/>
            <person name="Russ C."/>
            <person name="Young S."/>
            <person name="Zeng Q."/>
            <person name="Koehrsen M."/>
            <person name="Alvarado L."/>
            <person name="Berlin A."/>
            <person name="Chapman S.B."/>
            <person name="Chen Z."/>
            <person name="Freedman E."/>
            <person name="Gellesch M."/>
            <person name="Goldberg J."/>
            <person name="Griggs A."/>
            <person name="Gujja S."/>
            <person name="Heilman E.R."/>
            <person name="Heiman D."/>
            <person name="Hepburn T."/>
            <person name="Howarth C."/>
            <person name="Jen D."/>
            <person name="Larson L."/>
            <person name="Lewis B."/>
            <person name="Mehta T."/>
            <person name="Park D."/>
            <person name="Pearson M."/>
            <person name="Roberts A."/>
            <person name="Saif S."/>
            <person name="Shea T."/>
            <person name="Shenoy N."/>
            <person name="Sisk P."/>
            <person name="Stolte C."/>
            <person name="Sykes S."/>
            <person name="Walk T."/>
            <person name="White J."/>
            <person name="Yandava C."/>
            <person name="Haas B."/>
            <person name="Henn M.R."/>
            <person name="Nusbaum C."/>
            <person name="Birren B."/>
        </authorList>
    </citation>
    <scope>NUCLEOTIDE SEQUENCE [LARGE SCALE GENOMIC DNA]</scope>
    <source>
        <strain evidence="7">NA</strain>
    </source>
</reference>
<dbReference type="AlphaFoldDB" id="J9DZ57"/>
<evidence type="ECO:0000256" key="1">
    <source>
        <dbReference type="ARBA" id="ARBA00004308"/>
    </source>
</evidence>
<feature type="chain" id="PRO_5003823301" description="Vacuolar protein 14 C-terminal Fig4-binding domain-containing protein" evidence="4">
    <location>
        <begin position="31"/>
        <end position="91"/>
    </location>
</feature>
<sequence>VRLDLLDARHQRPLTAVLAALLMILPQTDAFNTLHKRIQCIPSIVVHEENEQSQLDAKVDFKPLLQHFLRILEEQQKVLRRKHRQMLSSIE</sequence>
<protein>
    <recommendedName>
        <fullName evidence="5">Vacuolar protein 14 C-terminal Fig4-binding domain-containing protein</fullName>
    </recommendedName>
</protein>
<dbReference type="Pfam" id="PF11916">
    <property type="entry name" value="Vac14_Fig4_bd"/>
    <property type="match status" value="1"/>
</dbReference>
<dbReference type="InterPro" id="IPR026825">
    <property type="entry name" value="Vac14"/>
</dbReference>
<accession>J9DZ57</accession>
<dbReference type="EMBL" id="ADBV01011155">
    <property type="protein sequence ID" value="EJW75063.1"/>
    <property type="molecule type" value="Genomic_DNA"/>
</dbReference>
<feature type="signal peptide" evidence="4">
    <location>
        <begin position="1"/>
        <end position="30"/>
    </location>
</feature>
<comment type="subcellular location">
    <subcellularLocation>
        <location evidence="1">Endomembrane system</location>
    </subcellularLocation>
</comment>
<organism evidence="6 7">
    <name type="scientific">Wuchereria bancrofti</name>
    <dbReference type="NCBI Taxonomy" id="6293"/>
    <lineage>
        <taxon>Eukaryota</taxon>
        <taxon>Metazoa</taxon>
        <taxon>Ecdysozoa</taxon>
        <taxon>Nematoda</taxon>
        <taxon>Chromadorea</taxon>
        <taxon>Rhabditida</taxon>
        <taxon>Spirurina</taxon>
        <taxon>Spiruromorpha</taxon>
        <taxon>Filarioidea</taxon>
        <taxon>Onchocercidae</taxon>
        <taxon>Wuchereria</taxon>
    </lineage>
</organism>
<feature type="non-terminal residue" evidence="6">
    <location>
        <position position="1"/>
    </location>
</feature>